<dbReference type="Proteomes" id="UP001220022">
    <property type="component" value="Unassembled WGS sequence"/>
</dbReference>
<protein>
    <submittedName>
        <fullName evidence="1">Uncharacterized protein</fullName>
    </submittedName>
</protein>
<sequence length="65" mass="7371">MTREAREIPKDAVMTRYMEGESLNSLAQSLGVGKARLRTQPEEWGVPIRGRAELPKLRGPVGWRH</sequence>
<comment type="caution">
    <text evidence="1">The sequence shown here is derived from an EMBL/GenBank/DDBJ whole genome shotgun (WGS) entry which is preliminary data.</text>
</comment>
<evidence type="ECO:0000313" key="1">
    <source>
        <dbReference type="EMBL" id="MDF2258391.1"/>
    </source>
</evidence>
<name>A0ABT5Z499_9ACTN</name>
<keyword evidence="2" id="KW-1185">Reference proteome</keyword>
<reference evidence="1 2" key="1">
    <citation type="submission" date="2023-03" db="EMBL/GenBank/DDBJ databases">
        <title>Draft genome sequence of type strain Streptomyces ferralitis JCM 14344.</title>
        <authorList>
            <person name="Klaysubun C."/>
            <person name="Duangmal K."/>
        </authorList>
    </citation>
    <scope>NUCLEOTIDE SEQUENCE [LARGE SCALE GENOMIC DNA]</scope>
    <source>
        <strain evidence="1 2">JCM 14344</strain>
    </source>
</reference>
<proteinExistence type="predicted"/>
<evidence type="ECO:0000313" key="2">
    <source>
        <dbReference type="Proteomes" id="UP001220022"/>
    </source>
</evidence>
<organism evidence="1 2">
    <name type="scientific">Streptantibioticus ferralitis</name>
    <dbReference type="NCBI Taxonomy" id="236510"/>
    <lineage>
        <taxon>Bacteria</taxon>
        <taxon>Bacillati</taxon>
        <taxon>Actinomycetota</taxon>
        <taxon>Actinomycetes</taxon>
        <taxon>Kitasatosporales</taxon>
        <taxon>Streptomycetaceae</taxon>
        <taxon>Streptantibioticus</taxon>
    </lineage>
</organism>
<dbReference type="RefSeq" id="WP_275817365.1">
    <property type="nucleotide sequence ID" value="NZ_BAAANM010000007.1"/>
</dbReference>
<gene>
    <name evidence="1" type="ORF">P2L57_22515</name>
</gene>
<accession>A0ABT5Z499</accession>
<dbReference type="EMBL" id="JARHTQ010000015">
    <property type="protein sequence ID" value="MDF2258391.1"/>
    <property type="molecule type" value="Genomic_DNA"/>
</dbReference>